<reference evidence="2 3" key="1">
    <citation type="submission" date="2019-11" db="EMBL/GenBank/DDBJ databases">
        <authorList>
            <person name="Yuan L."/>
        </authorList>
    </citation>
    <scope>NUCLEOTIDE SEQUENCE [LARGE SCALE GENOMIC DNA]</scope>
    <source>
        <strain evidence="2 3">TRM43335</strain>
    </source>
</reference>
<gene>
    <name evidence="2" type="ORF">F0L17_20590</name>
</gene>
<dbReference type="GO" id="GO:0016747">
    <property type="term" value="F:acyltransferase activity, transferring groups other than amino-acyl groups"/>
    <property type="evidence" value="ECO:0007669"/>
    <property type="project" value="UniProtKB-ARBA"/>
</dbReference>
<evidence type="ECO:0000313" key="2">
    <source>
        <dbReference type="EMBL" id="MTE21466.1"/>
    </source>
</evidence>
<name>A0A6G2BH66_9ACTN</name>
<sequence length="308" mass="31930">MAVTFSPEPYGAEVTVWPDVWIGAVANSTGAPPPYTRKTEAGRRGIGRRRSADGGGAGAEEALLRAARAARQQSGVPEGELDLVIHAPAGDAGGSDGTAAAVVRGLGCPRATAWEVRRPAGGPLVALHLAAQYVSGRAPTSLTALVTTADRGPALSVRPSARRATGLVLTASAGVARVLATALLGGGPPHGSLLRSDLAWRVPKRRTPRRRRGGDRPDAAVAVGLGERQREVARQALVACGRATDDAVRFLPPPTESEPSRDEQLGALARRLEQTRPRHRETLVLVGGDADGVVCAVLELPSVVGWSL</sequence>
<accession>A0A6G2BH66</accession>
<proteinExistence type="predicted"/>
<dbReference type="Gene3D" id="3.40.47.10">
    <property type="match status" value="1"/>
</dbReference>
<dbReference type="SUPFAM" id="SSF53901">
    <property type="entry name" value="Thiolase-like"/>
    <property type="match status" value="1"/>
</dbReference>
<feature type="region of interest" description="Disordered" evidence="1">
    <location>
        <begin position="27"/>
        <end position="58"/>
    </location>
</feature>
<dbReference type="AlphaFoldDB" id="A0A6G2BH66"/>
<dbReference type="RefSeq" id="WP_155072218.1">
    <property type="nucleotide sequence ID" value="NZ_WIXO01000001.1"/>
</dbReference>
<evidence type="ECO:0000256" key="1">
    <source>
        <dbReference type="SAM" id="MobiDB-lite"/>
    </source>
</evidence>
<evidence type="ECO:0000313" key="3">
    <source>
        <dbReference type="Proteomes" id="UP000473014"/>
    </source>
</evidence>
<protein>
    <submittedName>
        <fullName evidence="2">Uncharacterized protein</fullName>
    </submittedName>
</protein>
<dbReference type="Proteomes" id="UP000473014">
    <property type="component" value="Unassembled WGS sequence"/>
</dbReference>
<dbReference type="OrthoDB" id="7055207at2"/>
<dbReference type="EMBL" id="WIXO01000001">
    <property type="protein sequence ID" value="MTE21466.1"/>
    <property type="molecule type" value="Genomic_DNA"/>
</dbReference>
<comment type="caution">
    <text evidence="2">The sequence shown here is derived from an EMBL/GenBank/DDBJ whole genome shotgun (WGS) entry which is preliminary data.</text>
</comment>
<organism evidence="2 3">
    <name type="scientific">Streptomyces taklimakanensis</name>
    <dbReference type="NCBI Taxonomy" id="2569853"/>
    <lineage>
        <taxon>Bacteria</taxon>
        <taxon>Bacillati</taxon>
        <taxon>Actinomycetota</taxon>
        <taxon>Actinomycetes</taxon>
        <taxon>Kitasatosporales</taxon>
        <taxon>Streptomycetaceae</taxon>
        <taxon>Streptomyces</taxon>
    </lineage>
</organism>
<keyword evidence="3" id="KW-1185">Reference proteome</keyword>
<dbReference type="InterPro" id="IPR016039">
    <property type="entry name" value="Thiolase-like"/>
</dbReference>